<sequence length="116" mass="12799">MASTQIPVWFKTGFKILVESLTAFLAGEGFYHGEADYCLLTKGSTDNLMIVLVYVGGLLVFAMRSKDLASFKAFMEGAYQVNNFEDGSYFLGLGLQWSPTGDQVSIGQQKYTETIL</sequence>
<dbReference type="GO" id="GO:0003964">
    <property type="term" value="F:RNA-directed DNA polymerase activity"/>
    <property type="evidence" value="ECO:0007669"/>
    <property type="project" value="UniProtKB-KW"/>
</dbReference>
<protein>
    <submittedName>
        <fullName evidence="2">Reverse transcriptase (RNA-dependent DNA polymerase)</fullName>
    </submittedName>
</protein>
<gene>
    <name evidence="2" type="ORF">GN958_ATG16468</name>
</gene>
<organism evidence="2 3">
    <name type="scientific">Phytophthora infestans</name>
    <name type="common">Potato late blight agent</name>
    <name type="synonym">Botrytis infestans</name>
    <dbReference type="NCBI Taxonomy" id="4787"/>
    <lineage>
        <taxon>Eukaryota</taxon>
        <taxon>Sar</taxon>
        <taxon>Stramenopiles</taxon>
        <taxon>Oomycota</taxon>
        <taxon>Peronosporomycetes</taxon>
        <taxon>Peronosporales</taxon>
        <taxon>Peronosporaceae</taxon>
        <taxon>Phytophthora</taxon>
    </lineage>
</organism>
<evidence type="ECO:0000313" key="2">
    <source>
        <dbReference type="EMBL" id="KAF4134336.1"/>
    </source>
</evidence>
<dbReference type="AlphaFoldDB" id="A0A8S9U095"/>
<keyword evidence="1" id="KW-0472">Membrane</keyword>
<evidence type="ECO:0000256" key="1">
    <source>
        <dbReference type="SAM" id="Phobius"/>
    </source>
</evidence>
<keyword evidence="1" id="KW-1133">Transmembrane helix</keyword>
<reference evidence="2" key="1">
    <citation type="submission" date="2020-03" db="EMBL/GenBank/DDBJ databases">
        <title>Hybrid Assembly of Korean Phytophthora infestans isolates.</title>
        <authorList>
            <person name="Prokchorchik M."/>
            <person name="Lee Y."/>
            <person name="Seo J."/>
            <person name="Cho J.-H."/>
            <person name="Park Y.-E."/>
            <person name="Jang D.-C."/>
            <person name="Im J.-S."/>
            <person name="Choi J.-G."/>
            <person name="Park H.-J."/>
            <person name="Lee G.-B."/>
            <person name="Lee Y.-G."/>
            <person name="Hong S.-Y."/>
            <person name="Cho K."/>
            <person name="Sohn K.H."/>
        </authorList>
    </citation>
    <scope>NUCLEOTIDE SEQUENCE</scope>
    <source>
        <strain evidence="2">KR_2_A2</strain>
    </source>
</reference>
<dbReference type="EMBL" id="JAACNO010002301">
    <property type="protein sequence ID" value="KAF4134336.1"/>
    <property type="molecule type" value="Genomic_DNA"/>
</dbReference>
<keyword evidence="2" id="KW-0695">RNA-directed DNA polymerase</keyword>
<dbReference type="Proteomes" id="UP000704712">
    <property type="component" value="Unassembled WGS sequence"/>
</dbReference>
<keyword evidence="1" id="KW-0812">Transmembrane</keyword>
<name>A0A8S9U095_PHYIN</name>
<evidence type="ECO:0000313" key="3">
    <source>
        <dbReference type="Proteomes" id="UP000704712"/>
    </source>
</evidence>
<comment type="caution">
    <text evidence="2">The sequence shown here is derived from an EMBL/GenBank/DDBJ whole genome shotgun (WGS) entry which is preliminary data.</text>
</comment>
<accession>A0A8S9U095</accession>
<keyword evidence="2" id="KW-0808">Transferase</keyword>
<keyword evidence="2" id="KW-0548">Nucleotidyltransferase</keyword>
<feature type="transmembrane region" description="Helical" evidence="1">
    <location>
        <begin position="48"/>
        <end position="65"/>
    </location>
</feature>
<proteinExistence type="predicted"/>